<evidence type="ECO:0000313" key="2">
    <source>
        <dbReference type="EMBL" id="USG99712.1"/>
    </source>
</evidence>
<dbReference type="RefSeq" id="WP_251948930.1">
    <property type="nucleotide sequence ID" value="NZ_CP080572.1"/>
</dbReference>
<dbReference type="KEGG" id="thei:K1720_09475"/>
<dbReference type="EMBL" id="CP080572">
    <property type="protein sequence ID" value="USG99712.1"/>
    <property type="molecule type" value="Genomic_DNA"/>
</dbReference>
<feature type="transmembrane region" description="Helical" evidence="1">
    <location>
        <begin position="33"/>
        <end position="57"/>
    </location>
</feature>
<dbReference type="AlphaFoldDB" id="A0A9E7SD38"/>
<dbReference type="InterPro" id="IPR019277">
    <property type="entry name" value="DUF2304"/>
</dbReference>
<keyword evidence="1" id="KW-1133">Transmembrane helix</keyword>
<keyword evidence="1" id="KW-0812">Transmembrane</keyword>
<feature type="transmembrane region" description="Helical" evidence="1">
    <location>
        <begin position="69"/>
        <end position="87"/>
    </location>
</feature>
<accession>A0A9E7SD38</accession>
<keyword evidence="3" id="KW-1185">Reference proteome</keyword>
<dbReference type="GeneID" id="72778577"/>
<dbReference type="Proteomes" id="UP001056425">
    <property type="component" value="Chromosome"/>
</dbReference>
<reference evidence="2 3" key="1">
    <citation type="submission" date="2021-08" db="EMBL/GenBank/DDBJ databases">
        <title>Thermococcus onnuriiensis IOH2.</title>
        <authorList>
            <person name="Park Y.-J."/>
        </authorList>
    </citation>
    <scope>NUCLEOTIDE SEQUENCE [LARGE SCALE GENOMIC DNA]</scope>
    <source>
        <strain evidence="2 3">IOH2</strain>
    </source>
</reference>
<organism evidence="2 3">
    <name type="scientific">Thermococcus argininiproducens</name>
    <dbReference type="NCBI Taxonomy" id="2866384"/>
    <lineage>
        <taxon>Archaea</taxon>
        <taxon>Methanobacteriati</taxon>
        <taxon>Methanobacteriota</taxon>
        <taxon>Thermococci</taxon>
        <taxon>Thermococcales</taxon>
        <taxon>Thermococcaceae</taxon>
        <taxon>Thermococcus</taxon>
    </lineage>
</organism>
<keyword evidence="1" id="KW-0472">Membrane</keyword>
<protein>
    <submittedName>
        <fullName evidence="2">DUF2304 family protein</fullName>
    </submittedName>
</protein>
<evidence type="ECO:0000256" key="1">
    <source>
        <dbReference type="SAM" id="Phobius"/>
    </source>
</evidence>
<sequence>MYVIQYIAILASLGIMVYVLGKYGKKEMTWQGFIFWESLLIIMLIISLKPIETSIFIKNLLGLGRGLDALFVVLIGLNYILMFRIYMRIDKTEREITELTRKMAIELQEIKEDLKKLEK</sequence>
<feature type="transmembrane region" description="Helical" evidence="1">
    <location>
        <begin position="6"/>
        <end position="21"/>
    </location>
</feature>
<name>A0A9E7SD38_9EURY</name>
<evidence type="ECO:0000313" key="3">
    <source>
        <dbReference type="Proteomes" id="UP001056425"/>
    </source>
</evidence>
<gene>
    <name evidence="2" type="ORF">K1720_09475</name>
</gene>
<dbReference type="Pfam" id="PF10066">
    <property type="entry name" value="DUF2304"/>
    <property type="match status" value="1"/>
</dbReference>
<proteinExistence type="predicted"/>